<dbReference type="STRING" id="1121266.SAMN02745883_02107"/>
<dbReference type="EMBL" id="FRAJ01000019">
    <property type="protein sequence ID" value="SHK46244.1"/>
    <property type="molecule type" value="Genomic_DNA"/>
</dbReference>
<reference evidence="6 7" key="1">
    <citation type="submission" date="2016-11" db="EMBL/GenBank/DDBJ databases">
        <authorList>
            <person name="Jaros S."/>
            <person name="Januszkiewicz K."/>
            <person name="Wedrychowicz H."/>
        </authorList>
    </citation>
    <scope>NUCLEOTIDE SEQUENCE [LARGE SCALE GENOMIC DNA]</scope>
    <source>
        <strain evidence="6 7">DSM 14501</strain>
    </source>
</reference>
<feature type="coiled-coil region" evidence="4">
    <location>
        <begin position="605"/>
        <end position="803"/>
    </location>
</feature>
<dbReference type="InterPro" id="IPR027417">
    <property type="entry name" value="P-loop_NTPase"/>
</dbReference>
<accession>A0A1M6SNB0</accession>
<dbReference type="RefSeq" id="WP_072968321.1">
    <property type="nucleotide sequence ID" value="NZ_FRAJ01000019.1"/>
</dbReference>
<dbReference type="Pfam" id="PF13558">
    <property type="entry name" value="SbcC_Walker_B"/>
    <property type="match status" value="1"/>
</dbReference>
<keyword evidence="7" id="KW-1185">Reference proteome</keyword>
<evidence type="ECO:0000313" key="7">
    <source>
        <dbReference type="Proteomes" id="UP000184082"/>
    </source>
</evidence>
<dbReference type="InterPro" id="IPR038729">
    <property type="entry name" value="Rad50/SbcC_AAA"/>
</dbReference>
<evidence type="ECO:0000259" key="5">
    <source>
        <dbReference type="Pfam" id="PF13476"/>
    </source>
</evidence>
<feature type="domain" description="Rad50/SbcC-type AAA" evidence="5">
    <location>
        <begin position="6"/>
        <end position="237"/>
    </location>
</feature>
<name>A0A1M6SNB0_9FIRM</name>
<evidence type="ECO:0000256" key="2">
    <source>
        <dbReference type="ARBA" id="ARBA00011322"/>
    </source>
</evidence>
<keyword evidence="4" id="KW-0175">Coiled coil</keyword>
<dbReference type="Proteomes" id="UP000184082">
    <property type="component" value="Unassembled WGS sequence"/>
</dbReference>
<dbReference type="Gene3D" id="3.40.50.300">
    <property type="entry name" value="P-loop containing nucleotide triphosphate hydrolases"/>
    <property type="match status" value="2"/>
</dbReference>
<evidence type="ECO:0000256" key="1">
    <source>
        <dbReference type="ARBA" id="ARBA00006930"/>
    </source>
</evidence>
<feature type="coiled-coil region" evidence="4">
    <location>
        <begin position="971"/>
        <end position="1015"/>
    </location>
</feature>
<sequence length="1177" mass="139046">MKPKLLKIAGLNSFVEKQTIDFSKLIEKGLFGIFGPTGSGKSTILDAITIALYGQISRSTKEYINTDSDKLYVCYEFDIGDVEKRKSYKIERSIKRNKNGGITTDFARLCYLDDEGNVYKVIDKVSEVNNEIVKIIGLNHSDFTRSVVLPQGKFSDFLKLSGSDRRNMLERILGLEKYGIKLIEKIKTVRRKNEEELNILNGELSRYEGVSEENLKILKSELKNLQKKEQILRKELAEIDKKYENFSKIWELQIELNNYLEEEKKLSLDKSKIDFKREKLKKAVRALSIKPYLMRYEDILEKINIKKNLLVKLEREIDKLKTQNESTEAEYKKAYEDKEKNLPIIIEKEANLKNALEIKKDVEKLKREKEELAKKYSELKTNITKYEREVEINNSNRKRYLEELNSIEKTINDIKVVPEYREKLNKAWEVEKNLKKLLEEKEKNLKYISKLEEVIKDNNDKLNKINTDIDEKSKLVLKIEEEIKKLEENAPKDRNYIFKKELEIQQMKMILEKAQEDLERKKVLEKELSDITNMIKENEIKLNYLIENFNENNQRLEEANFEIEKLEKLYRASILSLELEEGKPCPVCGSCHHPQKAERVEQEVIEGIKEIKRGLEETREELKGQINKIEFIIEKDKKEEEKKKEEIKKCIDKLKGIEIKQLKIDIDNKEREIDILNEALEQWEVDLKEKRENYDKFVREINSLEGERIRYSESLKKDRERLQEMNIKLEDIEKDINTSKELYTRYKEILKLENIEEKISEVRKNDKKLVNLEKRHRELREIIEKLDRDRENINRILNNEKIELGKIVEKGEEKKKIIDEYEEKIKSVVGDRNLEEYLLEIQENKVNIIKLEETLRGKLEKEKNEIMKKQDELTKIKTSLNTFEKELKDVEKEVKRQLEEKGFEDVEEVNKSLMAEEDIKVLEDEIKRYDDDIKRINDNIIRIKSKLNNQWIDEKEWIKLKKDRETKGFEMDNLKEELGKKKEQINEMNKNIEKVRELNQKIVVLQKKVDMLKDMSKLVSGNRFVEFVAVNHLKYIAREASKRLMDITNKRYSLEIDSQGNFVICDNYNGGVRRDCNTLSGGETFMTSLSLALALSTQIQLKGNASIEFFFLDEGFGTLDNHLLDTVMTSLEKLYEEKLAVGIISHVEELKNRVPVKLIVTPAQSGLHGTKVHIQRN</sequence>
<dbReference type="Pfam" id="PF13476">
    <property type="entry name" value="AAA_23"/>
    <property type="match status" value="1"/>
</dbReference>
<proteinExistence type="inferred from homology"/>
<keyword evidence="6" id="KW-0378">Hydrolase</keyword>
<feature type="coiled-coil region" evidence="4">
    <location>
        <begin position="183"/>
        <end position="242"/>
    </location>
</feature>
<evidence type="ECO:0000256" key="3">
    <source>
        <dbReference type="ARBA" id="ARBA00013368"/>
    </source>
</evidence>
<feature type="coiled-coil region" evidence="4">
    <location>
        <begin position="834"/>
        <end position="946"/>
    </location>
</feature>
<feature type="coiled-coil region" evidence="4">
    <location>
        <begin position="296"/>
        <end position="569"/>
    </location>
</feature>
<protein>
    <recommendedName>
        <fullName evidence="3">Nuclease SbcCD subunit C</fullName>
    </recommendedName>
</protein>
<comment type="similarity">
    <text evidence="1">Belongs to the SMC family. SbcC subfamily.</text>
</comment>
<dbReference type="GO" id="GO:0004527">
    <property type="term" value="F:exonuclease activity"/>
    <property type="evidence" value="ECO:0007669"/>
    <property type="project" value="UniProtKB-KW"/>
</dbReference>
<dbReference type="PANTHER" id="PTHR32114">
    <property type="entry name" value="ABC TRANSPORTER ABCH.3"/>
    <property type="match status" value="1"/>
</dbReference>
<gene>
    <name evidence="6" type="ORF">SAMN02745883_02107</name>
</gene>
<dbReference type="PANTHER" id="PTHR32114:SF2">
    <property type="entry name" value="ABC TRANSPORTER ABCH.3"/>
    <property type="match status" value="1"/>
</dbReference>
<keyword evidence="6" id="KW-0269">Exonuclease</keyword>
<comment type="subunit">
    <text evidence="2">Heterodimer of SbcC and SbcD.</text>
</comment>
<evidence type="ECO:0000256" key="4">
    <source>
        <dbReference type="SAM" id="Coils"/>
    </source>
</evidence>
<dbReference type="SUPFAM" id="SSF52540">
    <property type="entry name" value="P-loop containing nucleoside triphosphate hydrolases"/>
    <property type="match status" value="2"/>
</dbReference>
<dbReference type="AlphaFoldDB" id="A0A1M6SNB0"/>
<organism evidence="6 7">
    <name type="scientific">Caminicella sporogenes DSM 14501</name>
    <dbReference type="NCBI Taxonomy" id="1121266"/>
    <lineage>
        <taxon>Bacteria</taxon>
        <taxon>Bacillati</taxon>
        <taxon>Bacillota</taxon>
        <taxon>Clostridia</taxon>
        <taxon>Peptostreptococcales</taxon>
        <taxon>Caminicellaceae</taxon>
        <taxon>Caminicella</taxon>
    </lineage>
</organism>
<keyword evidence="6" id="KW-0540">Nuclease</keyword>
<evidence type="ECO:0000313" key="6">
    <source>
        <dbReference type="EMBL" id="SHK46244.1"/>
    </source>
</evidence>